<proteinExistence type="predicted"/>
<accession>A0A3G5A1D3</accession>
<organism evidence="1">
    <name type="scientific">Faunusvirus sp</name>
    <dbReference type="NCBI Taxonomy" id="2487766"/>
    <lineage>
        <taxon>Viruses</taxon>
        <taxon>Varidnaviria</taxon>
        <taxon>Bamfordvirae</taxon>
        <taxon>Nucleocytoviricota</taxon>
        <taxon>Megaviricetes</taxon>
        <taxon>Imitervirales</taxon>
        <taxon>Mimiviridae</taxon>
    </lineage>
</organism>
<dbReference type="EMBL" id="MK072139">
    <property type="protein sequence ID" value="AYV79309.1"/>
    <property type="molecule type" value="Genomic_DNA"/>
</dbReference>
<reference evidence="1" key="1">
    <citation type="submission" date="2018-10" db="EMBL/GenBank/DDBJ databases">
        <title>Hidden diversity of soil giant viruses.</title>
        <authorList>
            <person name="Schulz F."/>
            <person name="Alteio L."/>
            <person name="Goudeau D."/>
            <person name="Ryan E.M."/>
            <person name="Malmstrom R.R."/>
            <person name="Blanchard J."/>
            <person name="Woyke T."/>
        </authorList>
    </citation>
    <scope>NUCLEOTIDE SEQUENCE</scope>
    <source>
        <strain evidence="1">FNV1</strain>
    </source>
</reference>
<evidence type="ECO:0000313" key="1">
    <source>
        <dbReference type="EMBL" id="AYV79309.1"/>
    </source>
</evidence>
<sequence>MATCKRFENAFAMLVGTWTETLSRDTSLIVAQYRGLVVTVHYCNRACKYHQDSGIECIGIDDYYGKHCQCTPPLYEQYYLTDQIMHSLLTEHTSLIDLTTTNSVLKTSDYLLDFIILELTKTAFANAAYRIASGHSRHTHIIQDVSYIVDILQYDTSVINELFARRRDELANIIKLPSDNLALWRKCTSLFEYYIRITT</sequence>
<name>A0A3G5A1D3_9VIRU</name>
<gene>
    <name evidence="1" type="ORF">Faunusvirus8_26</name>
</gene>
<protein>
    <submittedName>
        <fullName evidence="1">Uncharacterized protein</fullName>
    </submittedName>
</protein>